<evidence type="ECO:0000256" key="1">
    <source>
        <dbReference type="SAM" id="SignalP"/>
    </source>
</evidence>
<sequence>MRPFARFLPFVFLPFVLTLTIPGTVPAFADDAACKTFKWDLSREQRWFEAAGLPSFASGAAPKMEGSVALRLNLSPIDGLAFAVAPEHKPAAGSFGAVLSLPALDKASLYQVTLSDEGWIDVIQDGASVKSGAFSGAKGCPGLRKSVRFDLKPGPVTLQISGVKAQTINVAVGPAD</sequence>
<evidence type="ECO:0000313" key="2">
    <source>
        <dbReference type="EMBL" id="GLS22479.1"/>
    </source>
</evidence>
<feature type="chain" id="PRO_5047008454" evidence="1">
    <location>
        <begin position="30"/>
        <end position="176"/>
    </location>
</feature>
<keyword evidence="1" id="KW-0732">Signal</keyword>
<name>A0ABQ6CQP5_9HYPH</name>
<reference evidence="3" key="1">
    <citation type="journal article" date="2019" name="Int. J. Syst. Evol. Microbiol.">
        <title>The Global Catalogue of Microorganisms (GCM) 10K type strain sequencing project: providing services to taxonomists for standard genome sequencing and annotation.</title>
        <authorList>
            <consortium name="The Broad Institute Genomics Platform"/>
            <consortium name="The Broad Institute Genome Sequencing Center for Infectious Disease"/>
            <person name="Wu L."/>
            <person name="Ma J."/>
        </authorList>
    </citation>
    <scope>NUCLEOTIDE SEQUENCE [LARGE SCALE GENOMIC DNA]</scope>
    <source>
        <strain evidence="3">NBRC 101365</strain>
    </source>
</reference>
<dbReference type="Proteomes" id="UP001156882">
    <property type="component" value="Unassembled WGS sequence"/>
</dbReference>
<proteinExistence type="predicted"/>
<dbReference type="EMBL" id="BSPC01000063">
    <property type="protein sequence ID" value="GLS22479.1"/>
    <property type="molecule type" value="Genomic_DNA"/>
</dbReference>
<accession>A0ABQ6CQP5</accession>
<keyword evidence="3" id="KW-1185">Reference proteome</keyword>
<organism evidence="2 3">
    <name type="scientific">Labrys miyagiensis</name>
    <dbReference type="NCBI Taxonomy" id="346912"/>
    <lineage>
        <taxon>Bacteria</taxon>
        <taxon>Pseudomonadati</taxon>
        <taxon>Pseudomonadota</taxon>
        <taxon>Alphaproteobacteria</taxon>
        <taxon>Hyphomicrobiales</taxon>
        <taxon>Xanthobacteraceae</taxon>
        <taxon>Labrys</taxon>
    </lineage>
</organism>
<dbReference type="RefSeq" id="WP_284315437.1">
    <property type="nucleotide sequence ID" value="NZ_BSPC01000063.1"/>
</dbReference>
<protein>
    <submittedName>
        <fullName evidence="2">Uncharacterized protein</fullName>
    </submittedName>
</protein>
<feature type="signal peptide" evidence="1">
    <location>
        <begin position="1"/>
        <end position="29"/>
    </location>
</feature>
<comment type="caution">
    <text evidence="2">The sequence shown here is derived from an EMBL/GenBank/DDBJ whole genome shotgun (WGS) entry which is preliminary data.</text>
</comment>
<gene>
    <name evidence="2" type="ORF">GCM10007874_54970</name>
</gene>
<evidence type="ECO:0000313" key="3">
    <source>
        <dbReference type="Proteomes" id="UP001156882"/>
    </source>
</evidence>